<reference evidence="1" key="1">
    <citation type="submission" date="2021-09" db="EMBL/GenBank/DDBJ databases">
        <title>The genome of Mauremys mutica provides insights into the evolution of semi-aquatic lifestyle.</title>
        <authorList>
            <person name="Gong S."/>
            <person name="Gao Y."/>
        </authorList>
    </citation>
    <scope>NUCLEOTIDE SEQUENCE</scope>
    <source>
        <strain evidence="1">MM-2020</strain>
        <tissue evidence="1">Muscle</tissue>
    </source>
</reference>
<keyword evidence="2" id="KW-1185">Reference proteome</keyword>
<accession>A0A9D4B0M5</accession>
<evidence type="ECO:0000313" key="2">
    <source>
        <dbReference type="Proteomes" id="UP000827986"/>
    </source>
</evidence>
<gene>
    <name evidence="1" type="ORF">KIL84_022295</name>
</gene>
<dbReference type="Proteomes" id="UP000827986">
    <property type="component" value="Unassembled WGS sequence"/>
</dbReference>
<comment type="caution">
    <text evidence="1">The sequence shown here is derived from an EMBL/GenBank/DDBJ whole genome shotgun (WGS) entry which is preliminary data.</text>
</comment>
<dbReference type="EMBL" id="JAHDVG010000476">
    <property type="protein sequence ID" value="KAH1175770.1"/>
    <property type="molecule type" value="Genomic_DNA"/>
</dbReference>
<organism evidence="1 2">
    <name type="scientific">Mauremys mutica</name>
    <name type="common">yellowpond turtle</name>
    <dbReference type="NCBI Taxonomy" id="74926"/>
    <lineage>
        <taxon>Eukaryota</taxon>
        <taxon>Metazoa</taxon>
        <taxon>Chordata</taxon>
        <taxon>Craniata</taxon>
        <taxon>Vertebrata</taxon>
        <taxon>Euteleostomi</taxon>
        <taxon>Archelosauria</taxon>
        <taxon>Testudinata</taxon>
        <taxon>Testudines</taxon>
        <taxon>Cryptodira</taxon>
        <taxon>Durocryptodira</taxon>
        <taxon>Testudinoidea</taxon>
        <taxon>Geoemydidae</taxon>
        <taxon>Geoemydinae</taxon>
        <taxon>Mauremys</taxon>
    </lineage>
</organism>
<proteinExistence type="predicted"/>
<name>A0A9D4B0M5_9SAUR</name>
<dbReference type="AlphaFoldDB" id="A0A9D4B0M5"/>
<evidence type="ECO:0000313" key="1">
    <source>
        <dbReference type="EMBL" id="KAH1175770.1"/>
    </source>
</evidence>
<protein>
    <submittedName>
        <fullName evidence="1">Uncharacterized protein</fullName>
    </submittedName>
</protein>
<sequence length="163" mass="17534">MCTGPWKWGGPISPSGLHHILENGKPFPHRPWILKVSLSLLALSRSSLACPDQQLSDASDPSLSRRLSLQCSCQEPAVPGSTPKPSVLPTELVHKASYGGGGREELGQSQTGLLLSEVLVAWWNELVASWIHAQVSPLPDSQSPLAPCSQLPESEWAWALLSS</sequence>